<dbReference type="InterPro" id="IPR029016">
    <property type="entry name" value="GAF-like_dom_sf"/>
</dbReference>
<sequence>MASIVVAEDDSDIASLLSTVLSNAGHTVRTADSGQGALDMISEEGPDLVILDHHMPGLSGLDVAGRLRGAPATAGIPVIMLSAATPAAARGLCDMTISKPVRPKHVLDAANELLASRIDGAIDHHQDPAGQLVDVGRLLAVSDYLTRPAHAEALDAFAERLSELTGVPSAAITLVLNDSVVVAGSHGMPRWVREAGGVPVEWSPDTIVVAEDVPVLIGDSTTDEEYATSPLFSVSGVRSYASVPLNSAEGHVVGTLCVMDFKPGTCTEDTVQILHSQRAQALVLLARAG</sequence>
<evidence type="ECO:0000256" key="4">
    <source>
        <dbReference type="PROSITE-ProRule" id="PRU00169"/>
    </source>
</evidence>
<dbReference type="InterPro" id="IPR011006">
    <property type="entry name" value="CheY-like_superfamily"/>
</dbReference>
<dbReference type="SUPFAM" id="SSF55781">
    <property type="entry name" value="GAF domain-like"/>
    <property type="match status" value="1"/>
</dbReference>
<organism evidence="6 7">
    <name type="scientific">Actinoplanes couchii</name>
    <dbReference type="NCBI Taxonomy" id="403638"/>
    <lineage>
        <taxon>Bacteria</taxon>
        <taxon>Bacillati</taxon>
        <taxon>Actinomycetota</taxon>
        <taxon>Actinomycetes</taxon>
        <taxon>Micromonosporales</taxon>
        <taxon>Micromonosporaceae</taxon>
        <taxon>Actinoplanes</taxon>
    </lineage>
</organism>
<name>A0ABQ3XB24_9ACTN</name>
<dbReference type="Pfam" id="PF01590">
    <property type="entry name" value="GAF"/>
    <property type="match status" value="1"/>
</dbReference>
<keyword evidence="2" id="KW-0808">Transferase</keyword>
<dbReference type="SUPFAM" id="SSF52172">
    <property type="entry name" value="CheY-like"/>
    <property type="match status" value="1"/>
</dbReference>
<dbReference type="PANTHER" id="PTHR44591:SF3">
    <property type="entry name" value="RESPONSE REGULATORY DOMAIN-CONTAINING PROTEIN"/>
    <property type="match status" value="1"/>
</dbReference>
<dbReference type="RefSeq" id="WP_203796990.1">
    <property type="nucleotide sequence ID" value="NZ_BAAAQE010000027.1"/>
</dbReference>
<protein>
    <recommendedName>
        <fullName evidence="5">Response regulatory domain-containing protein</fullName>
    </recommendedName>
</protein>
<dbReference type="Proteomes" id="UP000612282">
    <property type="component" value="Unassembled WGS sequence"/>
</dbReference>
<feature type="modified residue" description="4-aspartylphosphate" evidence="4">
    <location>
        <position position="52"/>
    </location>
</feature>
<evidence type="ECO:0000313" key="7">
    <source>
        <dbReference type="Proteomes" id="UP000612282"/>
    </source>
</evidence>
<dbReference type="InterPro" id="IPR003018">
    <property type="entry name" value="GAF"/>
</dbReference>
<evidence type="ECO:0000256" key="2">
    <source>
        <dbReference type="ARBA" id="ARBA00022679"/>
    </source>
</evidence>
<dbReference type="SMART" id="SM00065">
    <property type="entry name" value="GAF"/>
    <property type="match status" value="1"/>
</dbReference>
<evidence type="ECO:0000256" key="1">
    <source>
        <dbReference type="ARBA" id="ARBA00022553"/>
    </source>
</evidence>
<evidence type="ECO:0000259" key="5">
    <source>
        <dbReference type="PROSITE" id="PS50110"/>
    </source>
</evidence>
<keyword evidence="1 4" id="KW-0597">Phosphoprotein</keyword>
<keyword evidence="7" id="KW-1185">Reference proteome</keyword>
<dbReference type="Pfam" id="PF00072">
    <property type="entry name" value="Response_reg"/>
    <property type="match status" value="1"/>
</dbReference>
<proteinExistence type="predicted"/>
<dbReference type="Gene3D" id="3.40.50.2300">
    <property type="match status" value="1"/>
</dbReference>
<reference evidence="6 7" key="1">
    <citation type="submission" date="2021-01" db="EMBL/GenBank/DDBJ databases">
        <title>Whole genome shotgun sequence of Actinoplanes couchii NBRC 106145.</title>
        <authorList>
            <person name="Komaki H."/>
            <person name="Tamura T."/>
        </authorList>
    </citation>
    <scope>NUCLEOTIDE SEQUENCE [LARGE SCALE GENOMIC DNA]</scope>
    <source>
        <strain evidence="6 7">NBRC 106145</strain>
    </source>
</reference>
<dbReference type="SMART" id="SM00448">
    <property type="entry name" value="REC"/>
    <property type="match status" value="1"/>
</dbReference>
<dbReference type="PANTHER" id="PTHR44591">
    <property type="entry name" value="STRESS RESPONSE REGULATOR PROTEIN 1"/>
    <property type="match status" value="1"/>
</dbReference>
<gene>
    <name evidence="6" type="ORF">Aco03nite_041250</name>
</gene>
<keyword evidence="3" id="KW-0418">Kinase</keyword>
<accession>A0ABQ3XB24</accession>
<evidence type="ECO:0000256" key="3">
    <source>
        <dbReference type="ARBA" id="ARBA00022777"/>
    </source>
</evidence>
<dbReference type="EMBL" id="BOMG01000052">
    <property type="protein sequence ID" value="GID55721.1"/>
    <property type="molecule type" value="Genomic_DNA"/>
</dbReference>
<dbReference type="InterPro" id="IPR001789">
    <property type="entry name" value="Sig_transdc_resp-reg_receiver"/>
</dbReference>
<evidence type="ECO:0000313" key="6">
    <source>
        <dbReference type="EMBL" id="GID55721.1"/>
    </source>
</evidence>
<comment type="caution">
    <text evidence="6">The sequence shown here is derived from an EMBL/GenBank/DDBJ whole genome shotgun (WGS) entry which is preliminary data.</text>
</comment>
<dbReference type="CDD" id="cd17574">
    <property type="entry name" value="REC_OmpR"/>
    <property type="match status" value="1"/>
</dbReference>
<feature type="domain" description="Response regulatory" evidence="5">
    <location>
        <begin position="3"/>
        <end position="114"/>
    </location>
</feature>
<dbReference type="Gene3D" id="3.30.450.40">
    <property type="match status" value="1"/>
</dbReference>
<dbReference type="PROSITE" id="PS50110">
    <property type="entry name" value="RESPONSE_REGULATORY"/>
    <property type="match status" value="1"/>
</dbReference>
<dbReference type="InterPro" id="IPR050595">
    <property type="entry name" value="Bact_response_regulator"/>
</dbReference>